<dbReference type="Proteomes" id="UP001206206">
    <property type="component" value="Unassembled WGS sequence"/>
</dbReference>
<accession>A0ABT1P8P6</accession>
<feature type="domain" description="N-acetyltransferase" evidence="1">
    <location>
        <begin position="4"/>
        <end position="163"/>
    </location>
</feature>
<organism evidence="2 3">
    <name type="scientific">Streptantibioticus rubrisoli</name>
    <dbReference type="NCBI Taxonomy" id="1387313"/>
    <lineage>
        <taxon>Bacteria</taxon>
        <taxon>Bacillati</taxon>
        <taxon>Actinomycetota</taxon>
        <taxon>Actinomycetes</taxon>
        <taxon>Kitasatosporales</taxon>
        <taxon>Streptomycetaceae</taxon>
        <taxon>Streptantibioticus</taxon>
    </lineage>
</organism>
<evidence type="ECO:0000259" key="1">
    <source>
        <dbReference type="PROSITE" id="PS51186"/>
    </source>
</evidence>
<dbReference type="EMBL" id="JANFNH010000004">
    <property type="protein sequence ID" value="MCQ4041734.1"/>
    <property type="molecule type" value="Genomic_DNA"/>
</dbReference>
<proteinExistence type="predicted"/>
<dbReference type="InterPro" id="IPR016181">
    <property type="entry name" value="Acyl_CoA_acyltransferase"/>
</dbReference>
<dbReference type="Gene3D" id="3.40.630.30">
    <property type="match status" value="1"/>
</dbReference>
<evidence type="ECO:0000313" key="3">
    <source>
        <dbReference type="Proteomes" id="UP001206206"/>
    </source>
</evidence>
<dbReference type="InterPro" id="IPR000182">
    <property type="entry name" value="GNAT_dom"/>
</dbReference>
<dbReference type="Pfam" id="PF00583">
    <property type="entry name" value="Acetyltransf_1"/>
    <property type="match status" value="1"/>
</dbReference>
<dbReference type="PROSITE" id="PS51186">
    <property type="entry name" value="GNAT"/>
    <property type="match status" value="1"/>
</dbReference>
<sequence>MDTTTIRTAAIDDLAAMVEVHTQARTAYYRAGGLAEAELADPVEHAERTAGWRRAIGGERHIALCAVRGDRVVGVLSMGALEEGVCELYQLHVRPGSWGLGIGSRLHAAYLAALRDALVPYGRLCVWERNGRAREFYVRHGWRADGHRTPGPGGADYLRTRLRVG</sequence>
<evidence type="ECO:0000313" key="2">
    <source>
        <dbReference type="EMBL" id="MCQ4041734.1"/>
    </source>
</evidence>
<dbReference type="SUPFAM" id="SSF55729">
    <property type="entry name" value="Acyl-CoA N-acyltransferases (Nat)"/>
    <property type="match status" value="1"/>
</dbReference>
<protein>
    <submittedName>
        <fullName evidence="2">GNAT family N-acetyltransferase</fullName>
    </submittedName>
</protein>
<dbReference type="RefSeq" id="WP_255925735.1">
    <property type="nucleotide sequence ID" value="NZ_JANFNH010000004.1"/>
</dbReference>
<comment type="caution">
    <text evidence="2">The sequence shown here is derived from an EMBL/GenBank/DDBJ whole genome shotgun (WGS) entry which is preliminary data.</text>
</comment>
<keyword evidence="3" id="KW-1185">Reference proteome</keyword>
<reference evidence="2 3" key="1">
    <citation type="submission" date="2022-06" db="EMBL/GenBank/DDBJ databases">
        <title>Draft genome sequence of type strain Streptomyces rubrisoli DSM 42083.</title>
        <authorList>
            <person name="Duangmal K."/>
            <person name="Klaysubun C."/>
        </authorList>
    </citation>
    <scope>NUCLEOTIDE SEQUENCE [LARGE SCALE GENOMIC DNA]</scope>
    <source>
        <strain evidence="2 3">DSM 42083</strain>
    </source>
</reference>
<gene>
    <name evidence="2" type="ORF">NON19_06765</name>
</gene>
<name>A0ABT1P8P6_9ACTN</name>